<dbReference type="Pfam" id="PF06985">
    <property type="entry name" value="HET"/>
    <property type="match status" value="1"/>
</dbReference>
<sequence length="665" mass="75456">MSRAPAAGASPVIASTIREWLSICLSCHTATCINSQCAAIFNNEAPTSTGVWRPSWLIDVKDQCVVRGTLQGEYYALSYTWGDDSNEKEKLQLLRNNIDSLTSTYSLKPHRNQLSKAIVDAIELTAAIGTRYLWVDRLCIIQDDPHKVAELMNMDRIYSGAALTIVAAADFGLYLNPEDSIQTTELKALRMNDQPAHRIVRTYYGELARSDWATRAWTYQEHILSRRVVFFLGYLVFWQCEGAVWDSDQLRPNQQEAGDLDENDISDPSISKLFRRMETPSWPDFSLYADLICPYNGRELSHQEDGLTACLGVLNRLEPAYPGGFIFGLPRVYFDHALLWQPLKCHYTSLESPIGYLRKPYDGCKGRTGPSTHRPTLPSWAWCGWQCFVDPKVFQVSKEINESRSYGENVSSWRLKSTVKWEYAGAELENAGQQGKDLTQEVSPASLNGKSPLLASSRIAALTSCITLFPAATLEIRYEPTMMLRSGFMGSSVHPVLSEKPLERMPKVVVLQDSTGRFSGLLRITDSTAVVAEGKMTIIAISQGTASGRDLEDCFEEKVFRRSRYHDPMPFRVIYDENERWVDCKSLSRPFNDKENYRVVAIGDYDENLELKHGDYYDYTEEYEFYNVLWVQKDKNGIAYRAGCGRVMKGCWERNNPVQQRIILG</sequence>
<dbReference type="PANTHER" id="PTHR33112:SF12">
    <property type="entry name" value="HETEROKARYON INCOMPATIBILITY DOMAIN-CONTAINING PROTEIN"/>
    <property type="match status" value="1"/>
</dbReference>
<organism evidence="2 3">
    <name type="scientific">Fusarium equiseti</name>
    <name type="common">Fusarium scirpi</name>
    <dbReference type="NCBI Taxonomy" id="61235"/>
    <lineage>
        <taxon>Eukaryota</taxon>
        <taxon>Fungi</taxon>
        <taxon>Dikarya</taxon>
        <taxon>Ascomycota</taxon>
        <taxon>Pezizomycotina</taxon>
        <taxon>Sordariomycetes</taxon>
        <taxon>Hypocreomycetidae</taxon>
        <taxon>Hypocreales</taxon>
        <taxon>Nectriaceae</taxon>
        <taxon>Fusarium</taxon>
        <taxon>Fusarium incarnatum-equiseti species complex</taxon>
    </lineage>
</organism>
<keyword evidence="3" id="KW-1185">Reference proteome</keyword>
<dbReference type="PANTHER" id="PTHR33112">
    <property type="entry name" value="DOMAIN PROTEIN, PUTATIVE-RELATED"/>
    <property type="match status" value="1"/>
</dbReference>
<comment type="caution">
    <text evidence="2">The sequence shown here is derived from an EMBL/GenBank/DDBJ whole genome shotgun (WGS) entry which is preliminary data.</text>
</comment>
<name>A0ABQ8QWM8_FUSEQ</name>
<accession>A0ABQ8QWM8</accession>
<reference evidence="2" key="1">
    <citation type="submission" date="2022-09" db="EMBL/GenBank/DDBJ databases">
        <title>Fusarium specimens isolated from Avocado Roots.</title>
        <authorList>
            <person name="Stajich J."/>
            <person name="Roper C."/>
            <person name="Heimlech-Rivalta G."/>
        </authorList>
    </citation>
    <scope>NUCLEOTIDE SEQUENCE</scope>
    <source>
        <strain evidence="2">CF00095</strain>
    </source>
</reference>
<proteinExistence type="predicted"/>
<evidence type="ECO:0000259" key="1">
    <source>
        <dbReference type="Pfam" id="PF06985"/>
    </source>
</evidence>
<dbReference type="Proteomes" id="UP001152024">
    <property type="component" value="Unassembled WGS sequence"/>
</dbReference>
<dbReference type="InterPro" id="IPR010730">
    <property type="entry name" value="HET"/>
</dbReference>
<evidence type="ECO:0000313" key="2">
    <source>
        <dbReference type="EMBL" id="KAJ4111489.1"/>
    </source>
</evidence>
<protein>
    <recommendedName>
        <fullName evidence="1">Heterokaryon incompatibility domain-containing protein</fullName>
    </recommendedName>
</protein>
<dbReference type="EMBL" id="JAOQBH010000033">
    <property type="protein sequence ID" value="KAJ4111489.1"/>
    <property type="molecule type" value="Genomic_DNA"/>
</dbReference>
<feature type="domain" description="Heterokaryon incompatibility" evidence="1">
    <location>
        <begin position="74"/>
        <end position="221"/>
    </location>
</feature>
<evidence type="ECO:0000313" key="3">
    <source>
        <dbReference type="Proteomes" id="UP001152024"/>
    </source>
</evidence>
<gene>
    <name evidence="2" type="ORF">NW768_011843</name>
</gene>